<accession>A0A382FPV9</accession>
<evidence type="ECO:0000313" key="2">
    <source>
        <dbReference type="EMBL" id="SVB64689.1"/>
    </source>
</evidence>
<dbReference type="InterPro" id="IPR004100">
    <property type="entry name" value="ATPase_F1/V1/A1_a/bsu_N"/>
</dbReference>
<dbReference type="GO" id="GO:1902600">
    <property type="term" value="P:proton transmembrane transport"/>
    <property type="evidence" value="ECO:0007669"/>
    <property type="project" value="InterPro"/>
</dbReference>
<reference evidence="2" key="1">
    <citation type="submission" date="2018-05" db="EMBL/GenBank/DDBJ databases">
        <authorList>
            <person name="Lanie J.A."/>
            <person name="Ng W.-L."/>
            <person name="Kazmierczak K.M."/>
            <person name="Andrzejewski T.M."/>
            <person name="Davidsen T.M."/>
            <person name="Wayne K.J."/>
            <person name="Tettelin H."/>
            <person name="Glass J.I."/>
            <person name="Rusch D."/>
            <person name="Podicherti R."/>
            <person name="Tsui H.-C.T."/>
            <person name="Winkler M.E."/>
        </authorList>
    </citation>
    <scope>NUCLEOTIDE SEQUENCE</scope>
</reference>
<dbReference type="EMBL" id="UINC01051025">
    <property type="protein sequence ID" value="SVB64689.1"/>
    <property type="molecule type" value="Genomic_DNA"/>
</dbReference>
<dbReference type="Gene3D" id="3.40.50.12240">
    <property type="match status" value="1"/>
</dbReference>
<gene>
    <name evidence="2" type="ORF">METZ01_LOCUS217543</name>
</gene>
<feature type="domain" description="ATPase F1/V1/A1 complex alpha/beta subunit N-terminal" evidence="1">
    <location>
        <begin position="38"/>
        <end position="100"/>
    </location>
</feature>
<dbReference type="Pfam" id="PF02874">
    <property type="entry name" value="ATP-synt_ab_N"/>
    <property type="match status" value="1"/>
</dbReference>
<dbReference type="AlphaFoldDB" id="A0A382FPV9"/>
<sequence>MNESGSTESIPTSSSSKTLSSYINRLERFPEIHREGKVLQVIGHMVEATNPGCSVGGMCTIYNPADDSRAAAEVVGFRKDRMLVMPLRNVHGIGPRCRVIPDDRPPMVAVGPGLLGRVVDPLLRPLDGLGEISLPKEVTLYPE</sequence>
<dbReference type="GO" id="GO:0046034">
    <property type="term" value="P:ATP metabolic process"/>
    <property type="evidence" value="ECO:0007669"/>
    <property type="project" value="InterPro"/>
</dbReference>
<feature type="non-terminal residue" evidence="2">
    <location>
        <position position="143"/>
    </location>
</feature>
<protein>
    <recommendedName>
        <fullName evidence="1">ATPase F1/V1/A1 complex alpha/beta subunit N-terminal domain-containing protein</fullName>
    </recommendedName>
</protein>
<name>A0A382FPV9_9ZZZZ</name>
<organism evidence="2">
    <name type="scientific">marine metagenome</name>
    <dbReference type="NCBI Taxonomy" id="408172"/>
    <lineage>
        <taxon>unclassified sequences</taxon>
        <taxon>metagenomes</taxon>
        <taxon>ecological metagenomes</taxon>
    </lineage>
</organism>
<proteinExistence type="predicted"/>
<evidence type="ECO:0000259" key="1">
    <source>
        <dbReference type="Pfam" id="PF02874"/>
    </source>
</evidence>